<dbReference type="EMBL" id="MGAU01000052">
    <property type="protein sequence ID" value="OGK53678.1"/>
    <property type="molecule type" value="Genomic_DNA"/>
</dbReference>
<dbReference type="Pfam" id="PF11790">
    <property type="entry name" value="Glyco_hydro_cc"/>
    <property type="match status" value="1"/>
</dbReference>
<gene>
    <name evidence="3" type="ORF">A3B56_03385</name>
</gene>
<dbReference type="SUPFAM" id="SSF51445">
    <property type="entry name" value="(Trans)glycosidases"/>
    <property type="match status" value="1"/>
</dbReference>
<dbReference type="Proteomes" id="UP000178486">
    <property type="component" value="Unassembled WGS sequence"/>
</dbReference>
<sequence length="464" mass="52704">MKKVFAVLLLFLLPFHQHAFAVVNPLSVPNNTFGIHIIDEHDLTDAALLVNGTGGSWGYITIVVTEQDRDTGKWQRIFDRMRTLKLIPVVRIATKPDGDTWERPDETDVNEWVSFFNSLNWVVQNRYVILFNEPNHAKEWGGTIQPEEYAHVAKRFRDALKESSDDYFVLPAGFDLAAGNTKETMNASSYFDAMYEADNEIFTLFDGWTSHSYPNPAFSGPVYGNGKQSIRGFEWELQYLFRYGLSEQAPVFITETGWAHEQGQSVKPQYFNTAQIADFYEAAFTDVWTHPSIVMVSPFILNYQGEPFDHFSWRKLGSDEFYDQYDRVKGLQKTAGMPLQINTFVLSTDRIPDTFMTNSFYLIPVVIKNTGQQIWDSTTGLHIQAVGAVGERKLSKRPVPQLGPTHEGIVYIPFKTPEKESPVPLVMAVTTADGTIVGDIVSKMVNIREPQSLWGQIMSYMSEN</sequence>
<feature type="signal peptide" evidence="1">
    <location>
        <begin position="1"/>
        <end position="21"/>
    </location>
</feature>
<evidence type="ECO:0000256" key="1">
    <source>
        <dbReference type="SAM" id="SignalP"/>
    </source>
</evidence>
<evidence type="ECO:0000313" key="4">
    <source>
        <dbReference type="Proteomes" id="UP000178486"/>
    </source>
</evidence>
<keyword evidence="1" id="KW-0732">Signal</keyword>
<name>A0A1F7JDK2_9BACT</name>
<organism evidence="3 4">
    <name type="scientific">Candidatus Roizmanbacteria bacterium RIFCSPLOWO2_01_FULL_45_11</name>
    <dbReference type="NCBI Taxonomy" id="1802070"/>
    <lineage>
        <taxon>Bacteria</taxon>
        <taxon>Candidatus Roizmaniibacteriota</taxon>
    </lineage>
</organism>
<dbReference type="InterPro" id="IPR017853">
    <property type="entry name" value="GH"/>
</dbReference>
<dbReference type="Gene3D" id="3.20.20.80">
    <property type="entry name" value="Glycosidases"/>
    <property type="match status" value="1"/>
</dbReference>
<comment type="caution">
    <text evidence="3">The sequence shown here is derived from an EMBL/GenBank/DDBJ whole genome shotgun (WGS) entry which is preliminary data.</text>
</comment>
<feature type="chain" id="PRO_5009529455" description="Asl1-like glycosyl hydrolase catalytic domain-containing protein" evidence="1">
    <location>
        <begin position="22"/>
        <end position="464"/>
    </location>
</feature>
<feature type="domain" description="Asl1-like glycosyl hydrolase catalytic" evidence="2">
    <location>
        <begin position="112"/>
        <end position="300"/>
    </location>
</feature>
<dbReference type="InterPro" id="IPR024655">
    <property type="entry name" value="Asl1_glyco_hydro_catalytic"/>
</dbReference>
<reference evidence="3 4" key="1">
    <citation type="journal article" date="2016" name="Nat. Commun.">
        <title>Thousands of microbial genomes shed light on interconnected biogeochemical processes in an aquifer system.</title>
        <authorList>
            <person name="Anantharaman K."/>
            <person name="Brown C.T."/>
            <person name="Hug L.A."/>
            <person name="Sharon I."/>
            <person name="Castelle C.J."/>
            <person name="Probst A.J."/>
            <person name="Thomas B.C."/>
            <person name="Singh A."/>
            <person name="Wilkins M.J."/>
            <person name="Karaoz U."/>
            <person name="Brodie E.L."/>
            <person name="Williams K.H."/>
            <person name="Hubbard S.S."/>
            <person name="Banfield J.F."/>
        </authorList>
    </citation>
    <scope>NUCLEOTIDE SEQUENCE [LARGE SCALE GENOMIC DNA]</scope>
</reference>
<accession>A0A1F7JDK2</accession>
<protein>
    <recommendedName>
        <fullName evidence="2">Asl1-like glycosyl hydrolase catalytic domain-containing protein</fullName>
    </recommendedName>
</protein>
<proteinExistence type="predicted"/>
<evidence type="ECO:0000259" key="2">
    <source>
        <dbReference type="Pfam" id="PF11790"/>
    </source>
</evidence>
<dbReference type="AlphaFoldDB" id="A0A1F7JDK2"/>
<evidence type="ECO:0000313" key="3">
    <source>
        <dbReference type="EMBL" id="OGK53678.1"/>
    </source>
</evidence>